<evidence type="ECO:0000313" key="2">
    <source>
        <dbReference type="Proteomes" id="UP000000305"/>
    </source>
</evidence>
<keyword evidence="2" id="KW-1185">Reference proteome</keyword>
<dbReference type="InParanoid" id="E9GNR7"/>
<sequence length="176" mass="19621">MLYQQTGGSEFSTPIGTASETTGGLMHNHLTLIWDKTYTQTSDPKASVLETGIAALKYIGIPGKYRLTDEDNELVFHLVLNPRCIPTHQQCARKTRAFDVIGQPDIYVVTVPVKPTNISLKEIHKHTPEIDKVDITANLQYMRDKIIDHENELAHAIASFQCDSRKAAHERAILAG</sequence>
<dbReference type="Proteomes" id="UP000000305">
    <property type="component" value="Unassembled WGS sequence"/>
</dbReference>
<dbReference type="EMBL" id="GL732555">
    <property type="protein sequence ID" value="EFX78906.1"/>
    <property type="molecule type" value="Genomic_DNA"/>
</dbReference>
<organism evidence="1 2">
    <name type="scientific">Daphnia pulex</name>
    <name type="common">Water flea</name>
    <dbReference type="NCBI Taxonomy" id="6669"/>
    <lineage>
        <taxon>Eukaryota</taxon>
        <taxon>Metazoa</taxon>
        <taxon>Ecdysozoa</taxon>
        <taxon>Arthropoda</taxon>
        <taxon>Crustacea</taxon>
        <taxon>Branchiopoda</taxon>
        <taxon>Diplostraca</taxon>
        <taxon>Cladocera</taxon>
        <taxon>Anomopoda</taxon>
        <taxon>Daphniidae</taxon>
        <taxon>Daphnia</taxon>
    </lineage>
</organism>
<protein>
    <submittedName>
        <fullName evidence="1">Uncharacterized protein</fullName>
    </submittedName>
</protein>
<proteinExistence type="predicted"/>
<reference evidence="1 2" key="1">
    <citation type="journal article" date="2011" name="Science">
        <title>The ecoresponsive genome of Daphnia pulex.</title>
        <authorList>
            <person name="Colbourne J.K."/>
            <person name="Pfrender M.E."/>
            <person name="Gilbert D."/>
            <person name="Thomas W.K."/>
            <person name="Tucker A."/>
            <person name="Oakley T.H."/>
            <person name="Tokishita S."/>
            <person name="Aerts A."/>
            <person name="Arnold G.J."/>
            <person name="Basu M.K."/>
            <person name="Bauer D.J."/>
            <person name="Caceres C.E."/>
            <person name="Carmel L."/>
            <person name="Casola C."/>
            <person name="Choi J.H."/>
            <person name="Detter J.C."/>
            <person name="Dong Q."/>
            <person name="Dusheyko S."/>
            <person name="Eads B.D."/>
            <person name="Frohlich T."/>
            <person name="Geiler-Samerotte K.A."/>
            <person name="Gerlach D."/>
            <person name="Hatcher P."/>
            <person name="Jogdeo S."/>
            <person name="Krijgsveld J."/>
            <person name="Kriventseva E.V."/>
            <person name="Kultz D."/>
            <person name="Laforsch C."/>
            <person name="Lindquist E."/>
            <person name="Lopez J."/>
            <person name="Manak J.R."/>
            <person name="Muller J."/>
            <person name="Pangilinan J."/>
            <person name="Patwardhan R.P."/>
            <person name="Pitluck S."/>
            <person name="Pritham E.J."/>
            <person name="Rechtsteiner A."/>
            <person name="Rho M."/>
            <person name="Rogozin I.B."/>
            <person name="Sakarya O."/>
            <person name="Salamov A."/>
            <person name="Schaack S."/>
            <person name="Shapiro H."/>
            <person name="Shiga Y."/>
            <person name="Skalitzky C."/>
            <person name="Smith Z."/>
            <person name="Souvorov A."/>
            <person name="Sung W."/>
            <person name="Tang Z."/>
            <person name="Tsuchiya D."/>
            <person name="Tu H."/>
            <person name="Vos H."/>
            <person name="Wang M."/>
            <person name="Wolf Y.I."/>
            <person name="Yamagata H."/>
            <person name="Yamada T."/>
            <person name="Ye Y."/>
            <person name="Shaw J.R."/>
            <person name="Andrews J."/>
            <person name="Crease T.J."/>
            <person name="Tang H."/>
            <person name="Lucas S.M."/>
            <person name="Robertson H.M."/>
            <person name="Bork P."/>
            <person name="Koonin E.V."/>
            <person name="Zdobnov E.M."/>
            <person name="Grigoriev I.V."/>
            <person name="Lynch M."/>
            <person name="Boore J.L."/>
        </authorList>
    </citation>
    <scope>NUCLEOTIDE SEQUENCE [LARGE SCALE GENOMIC DNA]</scope>
</reference>
<accession>E9GNR7</accession>
<dbReference type="KEGG" id="dpx:DAPPUDRAFT_245644"/>
<dbReference type="OrthoDB" id="6395835at2759"/>
<evidence type="ECO:0000313" key="1">
    <source>
        <dbReference type="EMBL" id="EFX78906.1"/>
    </source>
</evidence>
<dbReference type="AlphaFoldDB" id="E9GNR7"/>
<gene>
    <name evidence="1" type="ORF">DAPPUDRAFT_245644</name>
</gene>
<name>E9GNR7_DAPPU</name>
<dbReference type="PhylomeDB" id="E9GNR7"/>
<dbReference type="HOGENOM" id="CLU_1526732_0_0_1"/>